<evidence type="ECO:0000313" key="3">
    <source>
        <dbReference type="Proteomes" id="UP000268285"/>
    </source>
</evidence>
<dbReference type="InterPro" id="IPR025410">
    <property type="entry name" value="Lant_dehyd"/>
</dbReference>
<evidence type="ECO:0000259" key="1">
    <source>
        <dbReference type="Pfam" id="PF13575"/>
    </source>
</evidence>
<dbReference type="Proteomes" id="UP000268285">
    <property type="component" value="Unassembled WGS sequence"/>
</dbReference>
<evidence type="ECO:0000313" key="2">
    <source>
        <dbReference type="EMBL" id="VBA49346.1"/>
    </source>
</evidence>
<gene>
    <name evidence="2" type="ORF">LAUMK142_01857</name>
</gene>
<protein>
    <recommendedName>
        <fullName evidence="1">Lantibiotic biosynthesis protein dehydration domain-containing protein</fullName>
    </recommendedName>
</protein>
<reference evidence="2 3" key="1">
    <citation type="submission" date="2018-09" db="EMBL/GenBank/DDBJ databases">
        <authorList>
            <person name="Tagini F."/>
        </authorList>
    </citation>
    <scope>NUCLEOTIDE SEQUENCE [LARGE SCALE GENOMIC DNA]</scope>
    <source>
        <strain evidence="2 3">MK142</strain>
    </source>
</reference>
<name>A0A498QR14_9MYCO</name>
<dbReference type="EMBL" id="UPHU01000001">
    <property type="protein sequence ID" value="VBA49346.1"/>
    <property type="molecule type" value="Genomic_DNA"/>
</dbReference>
<proteinExistence type="predicted"/>
<feature type="domain" description="Lantibiotic biosynthesis protein dehydration" evidence="1">
    <location>
        <begin position="2"/>
        <end position="227"/>
    </location>
</feature>
<accession>A0A498QR14</accession>
<organism evidence="2 3">
    <name type="scientific">Mycobacterium pseudokansasii</name>
    <dbReference type="NCBI Taxonomy" id="2341080"/>
    <lineage>
        <taxon>Bacteria</taxon>
        <taxon>Bacillati</taxon>
        <taxon>Actinomycetota</taxon>
        <taxon>Actinomycetes</taxon>
        <taxon>Mycobacteriales</taxon>
        <taxon>Mycobacteriaceae</taxon>
        <taxon>Mycobacterium</taxon>
    </lineage>
</organism>
<dbReference type="Pfam" id="PF13575">
    <property type="entry name" value="DUF4135"/>
    <property type="match status" value="1"/>
</dbReference>
<sequence>MLKILERDGYGWVEFVDNRACDCDEQVGRFYRRSGTLLCLLYVFNGTDFHFENLIACGEYPVPVDLETIYGHPMATDDSELTDEVARRLGRSVLATHFLPNPVKGQHRHYDISAIARSADEKGEYEVLTWQHINTDGLGYRYGKVKPKQGENLPRFEGQYLSPDSNVEDIVDGFQSVYKLLANHRQQLVAPDSPFREMFTYPARFILRSTMHYVSVLNSACRPDCLR</sequence>
<keyword evidence="3" id="KW-1185">Reference proteome</keyword>
<dbReference type="AlphaFoldDB" id="A0A498QR14"/>